<comment type="caution">
    <text evidence="6">The sequence shown here is derived from an EMBL/GenBank/DDBJ whole genome shotgun (WGS) entry which is preliminary data.</text>
</comment>
<comment type="similarity">
    <text evidence="1">Belongs to the LysR transcriptional regulatory family.</text>
</comment>
<dbReference type="GO" id="GO:0003700">
    <property type="term" value="F:DNA-binding transcription factor activity"/>
    <property type="evidence" value="ECO:0007669"/>
    <property type="project" value="InterPro"/>
</dbReference>
<name>E9S9F9_RUMAL</name>
<dbReference type="GO" id="GO:0003677">
    <property type="term" value="F:DNA binding"/>
    <property type="evidence" value="ECO:0007669"/>
    <property type="project" value="UniProtKB-KW"/>
</dbReference>
<keyword evidence="4" id="KW-0804">Transcription</keyword>
<dbReference type="Gene3D" id="3.40.190.10">
    <property type="entry name" value="Periplasmic binding protein-like II"/>
    <property type="match status" value="2"/>
</dbReference>
<organism evidence="6 7">
    <name type="scientific">Ruminococcus albus 8</name>
    <dbReference type="NCBI Taxonomy" id="246199"/>
    <lineage>
        <taxon>Bacteria</taxon>
        <taxon>Bacillati</taxon>
        <taxon>Bacillota</taxon>
        <taxon>Clostridia</taxon>
        <taxon>Eubacteriales</taxon>
        <taxon>Oscillospiraceae</taxon>
        <taxon>Ruminococcus</taxon>
    </lineage>
</organism>
<dbReference type="OrthoDB" id="9803714at2"/>
<evidence type="ECO:0000256" key="4">
    <source>
        <dbReference type="ARBA" id="ARBA00023163"/>
    </source>
</evidence>
<dbReference type="eggNOG" id="COG0583">
    <property type="taxonomic scope" value="Bacteria"/>
</dbReference>
<dbReference type="EMBL" id="ADKM02000040">
    <property type="protein sequence ID" value="EGC04092.1"/>
    <property type="molecule type" value="Genomic_DNA"/>
</dbReference>
<reference evidence="6 7" key="1">
    <citation type="submission" date="2011-02" db="EMBL/GenBank/DDBJ databases">
        <authorList>
            <person name="Nelson K.E."/>
            <person name="Sutton G."/>
            <person name="Torralba M."/>
            <person name="Durkin S."/>
            <person name="Harkins D."/>
            <person name="Montgomery R."/>
            <person name="Ziemer C."/>
            <person name="Klaassens E."/>
            <person name="Ocuiv P."/>
            <person name="Morrison M."/>
        </authorList>
    </citation>
    <scope>NUCLEOTIDE SEQUENCE [LARGE SCALE GENOMIC DNA]</scope>
    <source>
        <strain evidence="6 7">8</strain>
    </source>
</reference>
<dbReference type="Gene3D" id="1.10.10.10">
    <property type="entry name" value="Winged helix-like DNA-binding domain superfamily/Winged helix DNA-binding domain"/>
    <property type="match status" value="1"/>
</dbReference>
<evidence type="ECO:0000256" key="1">
    <source>
        <dbReference type="ARBA" id="ARBA00009437"/>
    </source>
</evidence>
<dbReference type="PRINTS" id="PR00039">
    <property type="entry name" value="HTHLYSR"/>
</dbReference>
<gene>
    <name evidence="6" type="ORF">CUS_6272</name>
</gene>
<dbReference type="Pfam" id="PF03466">
    <property type="entry name" value="LysR_substrate"/>
    <property type="match status" value="1"/>
</dbReference>
<dbReference type="GO" id="GO:0032993">
    <property type="term" value="C:protein-DNA complex"/>
    <property type="evidence" value="ECO:0007669"/>
    <property type="project" value="TreeGrafter"/>
</dbReference>
<evidence type="ECO:0000259" key="5">
    <source>
        <dbReference type="PROSITE" id="PS50931"/>
    </source>
</evidence>
<dbReference type="Pfam" id="PF00126">
    <property type="entry name" value="HTH_1"/>
    <property type="match status" value="1"/>
</dbReference>
<dbReference type="AlphaFoldDB" id="E9S9F9"/>
<proteinExistence type="inferred from homology"/>
<evidence type="ECO:0000256" key="2">
    <source>
        <dbReference type="ARBA" id="ARBA00023015"/>
    </source>
</evidence>
<dbReference type="RefSeq" id="WP_002847589.1">
    <property type="nucleotide sequence ID" value="NZ_ADKM02000040.1"/>
</dbReference>
<dbReference type="SUPFAM" id="SSF53850">
    <property type="entry name" value="Periplasmic binding protein-like II"/>
    <property type="match status" value="1"/>
</dbReference>
<feature type="domain" description="HTH lysR-type" evidence="5">
    <location>
        <begin position="1"/>
        <end position="58"/>
    </location>
</feature>
<dbReference type="CDD" id="cd05466">
    <property type="entry name" value="PBP2_LTTR_substrate"/>
    <property type="match status" value="1"/>
</dbReference>
<evidence type="ECO:0000313" key="6">
    <source>
        <dbReference type="EMBL" id="EGC04092.1"/>
    </source>
</evidence>
<evidence type="ECO:0000256" key="3">
    <source>
        <dbReference type="ARBA" id="ARBA00023125"/>
    </source>
</evidence>
<protein>
    <submittedName>
        <fullName evidence="6">Transcriptional regulator, LysR family</fullName>
    </submittedName>
</protein>
<accession>E9S9F9</accession>
<dbReference type="PROSITE" id="PS50931">
    <property type="entry name" value="HTH_LYSR"/>
    <property type="match status" value="1"/>
</dbReference>
<dbReference type="InterPro" id="IPR000847">
    <property type="entry name" value="LysR_HTH_N"/>
</dbReference>
<evidence type="ECO:0000313" key="7">
    <source>
        <dbReference type="Proteomes" id="UP000004259"/>
    </source>
</evidence>
<keyword evidence="2" id="KW-0805">Transcription regulation</keyword>
<sequence length="309" mass="35237">MTLQQIHYALTISESGSMNKAAEKLGISQPTLTSAVRELEKELGVSIFMRTHKGAVPSAEGLGFLQNAGQLFRQYELIQEKYINKEKKRRFGVSTQHYSFAVSAFIQTVKQYNTLEFEFAVRETETLDVIRDVADLRSEIGVLYISNFNRKPIEKQLEENELIFTELVRCKAYVYLWKGHPLANEPSISLEQLEPYPCLSFEQNGRDGYLYAEEILSENIYPRMIKATDRATMGEMMQQLDGYTLCSGILCKELSGNDYIVVPFREDSENPNSVMEIGFIRKKSSQLSEIGETYISELKKSLEVNANTP</sequence>
<dbReference type="InterPro" id="IPR036390">
    <property type="entry name" value="WH_DNA-bd_sf"/>
</dbReference>
<dbReference type="PANTHER" id="PTHR30346:SF0">
    <property type="entry name" value="HCA OPERON TRANSCRIPTIONAL ACTIVATOR HCAR"/>
    <property type="match status" value="1"/>
</dbReference>
<dbReference type="SUPFAM" id="SSF46785">
    <property type="entry name" value="Winged helix' DNA-binding domain"/>
    <property type="match status" value="1"/>
</dbReference>
<keyword evidence="3" id="KW-0238">DNA-binding</keyword>
<keyword evidence="7" id="KW-1185">Reference proteome</keyword>
<dbReference type="InterPro" id="IPR036388">
    <property type="entry name" value="WH-like_DNA-bd_sf"/>
</dbReference>
<dbReference type="InterPro" id="IPR005119">
    <property type="entry name" value="LysR_subst-bd"/>
</dbReference>
<dbReference type="Proteomes" id="UP000004259">
    <property type="component" value="Unassembled WGS sequence"/>
</dbReference>
<dbReference type="PANTHER" id="PTHR30346">
    <property type="entry name" value="TRANSCRIPTIONAL DUAL REGULATOR HCAR-RELATED"/>
    <property type="match status" value="1"/>
</dbReference>